<dbReference type="RefSeq" id="XP_009177522.1">
    <property type="nucleotide sequence ID" value="XM_009179258.1"/>
</dbReference>
<dbReference type="KEGG" id="ovi:T265_12176"/>
<organism evidence="1 2">
    <name type="scientific">Opisthorchis viverrini</name>
    <name type="common">Southeast Asian liver fluke</name>
    <dbReference type="NCBI Taxonomy" id="6198"/>
    <lineage>
        <taxon>Eukaryota</taxon>
        <taxon>Metazoa</taxon>
        <taxon>Spiralia</taxon>
        <taxon>Lophotrochozoa</taxon>
        <taxon>Platyhelminthes</taxon>
        <taxon>Trematoda</taxon>
        <taxon>Digenea</taxon>
        <taxon>Opisthorchiida</taxon>
        <taxon>Opisthorchiata</taxon>
        <taxon>Opisthorchiidae</taxon>
        <taxon>Opisthorchis</taxon>
    </lineage>
</organism>
<evidence type="ECO:0000313" key="2">
    <source>
        <dbReference type="Proteomes" id="UP000054324"/>
    </source>
</evidence>
<dbReference type="Proteomes" id="UP000054324">
    <property type="component" value="Unassembled WGS sequence"/>
</dbReference>
<accession>A0A074YVE5</accession>
<sequence length="98" mass="10595">MASIPVTWKKVTLTPAIMYGDRAPPESSRLVILTNTQCKVREFILMQLPETLTCDRHRATSDHLGVTKTSVSVNSSAQAGAGQLVQNAIFSDHANASI</sequence>
<protein>
    <submittedName>
        <fullName evidence="1">Uncharacterized protein</fullName>
    </submittedName>
</protein>
<dbReference type="EMBL" id="KL598294">
    <property type="protein sequence ID" value="KER18731.1"/>
    <property type="molecule type" value="Genomic_DNA"/>
</dbReference>
<keyword evidence="2" id="KW-1185">Reference proteome</keyword>
<evidence type="ECO:0000313" key="1">
    <source>
        <dbReference type="EMBL" id="KER18731.1"/>
    </source>
</evidence>
<proteinExistence type="predicted"/>
<gene>
    <name evidence="1" type="ORF">T265_12176</name>
</gene>
<dbReference type="GeneID" id="20326344"/>
<dbReference type="AlphaFoldDB" id="A0A074YVE5"/>
<reference evidence="1 2" key="1">
    <citation type="submission" date="2013-11" db="EMBL/GenBank/DDBJ databases">
        <title>Opisthorchis viverrini - life in the bile duct.</title>
        <authorList>
            <person name="Young N.D."/>
            <person name="Nagarajan N."/>
            <person name="Lin S.J."/>
            <person name="Korhonen P.K."/>
            <person name="Jex A.R."/>
            <person name="Hall R.S."/>
            <person name="Safavi-Hemami H."/>
            <person name="Kaewkong W."/>
            <person name="Bertrand D."/>
            <person name="Gao S."/>
            <person name="Seet Q."/>
            <person name="Wongkham S."/>
            <person name="Teh B.T."/>
            <person name="Wongkham C."/>
            <person name="Intapan P.M."/>
            <person name="Maleewong W."/>
            <person name="Yang X."/>
            <person name="Hu M."/>
            <person name="Wang Z."/>
            <person name="Hofmann A."/>
            <person name="Sternberg P.W."/>
            <person name="Tan P."/>
            <person name="Wang J."/>
            <person name="Gasser R.B."/>
        </authorList>
    </citation>
    <scope>NUCLEOTIDE SEQUENCE [LARGE SCALE GENOMIC DNA]</scope>
</reference>
<dbReference type="CTD" id="20326344"/>
<name>A0A074YVE5_OPIVI</name>